<dbReference type="Gene3D" id="3.80.10.10">
    <property type="entry name" value="Ribonuclease Inhibitor"/>
    <property type="match status" value="1"/>
</dbReference>
<dbReference type="Proteomes" id="UP001165122">
    <property type="component" value="Unassembled WGS sequence"/>
</dbReference>
<feature type="region of interest" description="Disordered" evidence="7">
    <location>
        <begin position="840"/>
        <end position="859"/>
    </location>
</feature>
<proteinExistence type="predicted"/>
<evidence type="ECO:0000256" key="3">
    <source>
        <dbReference type="ARBA" id="ARBA00022729"/>
    </source>
</evidence>
<comment type="caution">
    <text evidence="8">The sequence shown here is derived from an EMBL/GenBank/DDBJ whole genome shotgun (WGS) entry which is preliminary data.</text>
</comment>
<dbReference type="InterPro" id="IPR046956">
    <property type="entry name" value="RLP23-like"/>
</dbReference>
<keyword evidence="2" id="KW-0812">Transmembrane</keyword>
<sequence length="894" mass="102525">MLALFDKPVTNSNPRTKSSPNSPPAPQTNPKSFSSRKRPPPSSTPSSVLTTSNVISTVVQKTFPKNLGTYTGKVLLQNPDKSLMIFWNDPTGNLSRYIDDNPGCVRMSYSEYTSLLSSNKKNLQKSSQTTNSTFSLIIQIISHLKLLPHSLLLHPLSCLNKTFRKSFHTYVTSLSLPRKHISFSTFFKYFPLKIKGFRSRSTGFVQSANEGYLEYVKEIGLSKTEEAFRVNDVERLISRFKNLQSLEGPLIIYSTSNLFTPQALSFVKKGIRSLAVRGRESNIVIKNCLKWGINNFREFVLNQFEDIEVLEILEQYVPMECIRGCVERFKNLKRLSLGGVEVGEVWRIFKGLERLEILKFRECGLCCFTKEECDSFHETFKPSDENSKPLVKCDLTSITFESCYLGLDASSPPSSSNDEDDYLKNTNSILLKTVINHFEKLKTITITGPGNDEQTPNPSPYKLRSFPTWIPDKPCRSIYLESLNVSGHDFSGEDFAQVTVGVEELEGLREINFSDNRWKGKVKKSFLYKLEGLERITMHSNDLEGSLGSSFWKSKPKLRYLDLSLNMLSGVLSSSLSFCENLCTLKLEHNEFEGAVPSEIGDCKSLKTCNLSYNSFDLSLINWRGVQTSKTLKNLDLRSNTHSINENWYKDSLFRTNGVNGVRRRMMCFAQTFKKTEKTTILVLNDTMSHHRVDGTLYKTPGPAFRSEEEVEREKRMMREVRGIKGLFPKGWKVEPKFEEGKEGKWKGFEVTCYGAEGEEVVFKTVKSAKKYLEKLKGRYEEVKILDKEEEEEMVEMEEEEEEEEEEEVEEEEVIPEKEEMKKKKKKKKFEVIAAPVVSNGPFQNNYLPSKEEIEKMTPLELSRWRAEERKQRNRASATAALDEKKKKKKKKNH</sequence>
<keyword evidence="4" id="KW-1133">Transmembrane helix</keyword>
<feature type="region of interest" description="Disordered" evidence="7">
    <location>
        <begin position="791"/>
        <end position="828"/>
    </location>
</feature>
<feature type="region of interest" description="Disordered" evidence="7">
    <location>
        <begin position="865"/>
        <end position="894"/>
    </location>
</feature>
<accession>A0A9W7KTC7</accession>
<evidence type="ECO:0000256" key="4">
    <source>
        <dbReference type="ARBA" id="ARBA00022989"/>
    </source>
</evidence>
<evidence type="ECO:0000256" key="5">
    <source>
        <dbReference type="ARBA" id="ARBA00023136"/>
    </source>
</evidence>
<keyword evidence="9" id="KW-1185">Reference proteome</keyword>
<name>A0A9W7KTC7_9STRA</name>
<feature type="compositionally biased region" description="Polar residues" evidence="7">
    <location>
        <begin position="9"/>
        <end position="20"/>
    </location>
</feature>
<reference evidence="9" key="1">
    <citation type="journal article" date="2023" name="Commun. Biol.">
        <title>Genome analysis of Parmales, the sister group of diatoms, reveals the evolutionary specialization of diatoms from phago-mixotrophs to photoautotrophs.</title>
        <authorList>
            <person name="Ban H."/>
            <person name="Sato S."/>
            <person name="Yoshikawa S."/>
            <person name="Yamada K."/>
            <person name="Nakamura Y."/>
            <person name="Ichinomiya M."/>
            <person name="Sato N."/>
            <person name="Blanc-Mathieu R."/>
            <person name="Endo H."/>
            <person name="Kuwata A."/>
            <person name="Ogata H."/>
        </authorList>
    </citation>
    <scope>NUCLEOTIDE SEQUENCE [LARGE SCALE GENOMIC DNA]</scope>
    <source>
        <strain evidence="9">NIES 3700</strain>
    </source>
</reference>
<protein>
    <submittedName>
        <fullName evidence="8">Uncharacterized protein</fullName>
    </submittedName>
</protein>
<dbReference type="OrthoDB" id="205182at2759"/>
<keyword evidence="6" id="KW-0325">Glycoprotein</keyword>
<evidence type="ECO:0000256" key="1">
    <source>
        <dbReference type="ARBA" id="ARBA00004370"/>
    </source>
</evidence>
<feature type="region of interest" description="Disordered" evidence="7">
    <location>
        <begin position="1"/>
        <end position="49"/>
    </location>
</feature>
<dbReference type="SUPFAM" id="SSF52047">
    <property type="entry name" value="RNI-like"/>
    <property type="match status" value="1"/>
</dbReference>
<feature type="compositionally biased region" description="Acidic residues" evidence="7">
    <location>
        <begin position="791"/>
        <end position="814"/>
    </location>
</feature>
<evidence type="ECO:0000256" key="6">
    <source>
        <dbReference type="ARBA" id="ARBA00023180"/>
    </source>
</evidence>
<evidence type="ECO:0000313" key="8">
    <source>
        <dbReference type="EMBL" id="GMI10626.1"/>
    </source>
</evidence>
<dbReference type="PANTHER" id="PTHR48063">
    <property type="entry name" value="LRR RECEPTOR-LIKE KINASE"/>
    <property type="match status" value="1"/>
</dbReference>
<dbReference type="InterPro" id="IPR032675">
    <property type="entry name" value="LRR_dom_sf"/>
</dbReference>
<comment type="subcellular location">
    <subcellularLocation>
        <location evidence="1">Membrane</location>
    </subcellularLocation>
</comment>
<keyword evidence="3" id="KW-0732">Signal</keyword>
<evidence type="ECO:0000256" key="7">
    <source>
        <dbReference type="SAM" id="MobiDB-lite"/>
    </source>
</evidence>
<keyword evidence="5" id="KW-0472">Membrane</keyword>
<evidence type="ECO:0000313" key="9">
    <source>
        <dbReference type="Proteomes" id="UP001165122"/>
    </source>
</evidence>
<dbReference type="AlphaFoldDB" id="A0A9W7KTC7"/>
<dbReference type="GO" id="GO:0016020">
    <property type="term" value="C:membrane"/>
    <property type="evidence" value="ECO:0007669"/>
    <property type="project" value="UniProtKB-SubCell"/>
</dbReference>
<dbReference type="EMBL" id="BRXW01000151">
    <property type="protein sequence ID" value="GMI10626.1"/>
    <property type="molecule type" value="Genomic_DNA"/>
</dbReference>
<organism evidence="8 9">
    <name type="scientific">Triparma laevis f. longispina</name>
    <dbReference type="NCBI Taxonomy" id="1714387"/>
    <lineage>
        <taxon>Eukaryota</taxon>
        <taxon>Sar</taxon>
        <taxon>Stramenopiles</taxon>
        <taxon>Ochrophyta</taxon>
        <taxon>Bolidophyceae</taxon>
        <taxon>Parmales</taxon>
        <taxon>Triparmaceae</taxon>
        <taxon>Triparma</taxon>
    </lineage>
</organism>
<gene>
    <name evidence="8" type="ORF">TrLO_g13802</name>
</gene>
<evidence type="ECO:0000256" key="2">
    <source>
        <dbReference type="ARBA" id="ARBA00022692"/>
    </source>
</evidence>
<feature type="compositionally biased region" description="Basic and acidic residues" evidence="7">
    <location>
        <begin position="850"/>
        <end position="859"/>
    </location>
</feature>